<dbReference type="SUPFAM" id="SSF63887">
    <property type="entry name" value="P-domain of calnexin/calreticulin"/>
    <property type="match status" value="1"/>
</dbReference>
<dbReference type="InterPro" id="IPR001580">
    <property type="entry name" value="Calret/calnex"/>
</dbReference>
<protein>
    <recommendedName>
        <fullName evidence="13">Calnexin</fullName>
    </recommendedName>
</protein>
<feature type="compositionally biased region" description="Basic and acidic residues" evidence="10">
    <location>
        <begin position="263"/>
        <end position="286"/>
    </location>
</feature>
<dbReference type="PROSITE" id="PS00805">
    <property type="entry name" value="CALRETICULIN_REPEAT"/>
    <property type="match status" value="1"/>
</dbReference>
<evidence type="ECO:0000256" key="6">
    <source>
        <dbReference type="ARBA" id="ARBA00023136"/>
    </source>
</evidence>
<dbReference type="PRINTS" id="PR00626">
    <property type="entry name" value="CALRETICULIN"/>
</dbReference>
<evidence type="ECO:0000256" key="10">
    <source>
        <dbReference type="SAM" id="MobiDB-lite"/>
    </source>
</evidence>
<feature type="region of interest" description="Disordered" evidence="10">
    <location>
        <begin position="528"/>
        <end position="578"/>
    </location>
</feature>
<evidence type="ECO:0000256" key="9">
    <source>
        <dbReference type="RuleBase" id="RU362126"/>
    </source>
</evidence>
<dbReference type="PROSITE" id="PS00803">
    <property type="entry name" value="CALRETICULIN_1"/>
    <property type="match status" value="1"/>
</dbReference>
<dbReference type="FunFam" id="2.10.250.10:FF:000001">
    <property type="entry name" value="Calnexin homolog"/>
    <property type="match status" value="1"/>
</dbReference>
<evidence type="ECO:0000256" key="5">
    <source>
        <dbReference type="ARBA" id="ARBA00022989"/>
    </source>
</evidence>
<dbReference type="Pfam" id="PF00262">
    <property type="entry name" value="Calreticulin"/>
    <property type="match status" value="1"/>
</dbReference>
<feature type="compositionally biased region" description="Acidic residues" evidence="10">
    <location>
        <begin position="322"/>
        <end position="333"/>
    </location>
</feature>
<dbReference type="AlphaFoldDB" id="A0A6A6BS45"/>
<organism evidence="11 12">
    <name type="scientific">Aplosporella prunicola CBS 121167</name>
    <dbReference type="NCBI Taxonomy" id="1176127"/>
    <lineage>
        <taxon>Eukaryota</taxon>
        <taxon>Fungi</taxon>
        <taxon>Dikarya</taxon>
        <taxon>Ascomycota</taxon>
        <taxon>Pezizomycotina</taxon>
        <taxon>Dothideomycetes</taxon>
        <taxon>Dothideomycetes incertae sedis</taxon>
        <taxon>Botryosphaeriales</taxon>
        <taxon>Aplosporellaceae</taxon>
        <taxon>Aplosporella</taxon>
    </lineage>
</organism>
<dbReference type="SUPFAM" id="SSF49899">
    <property type="entry name" value="Concanavalin A-like lectins/glucanases"/>
    <property type="match status" value="1"/>
</dbReference>
<evidence type="ECO:0000313" key="11">
    <source>
        <dbReference type="EMBL" id="KAF2146919.1"/>
    </source>
</evidence>
<dbReference type="GO" id="GO:0036503">
    <property type="term" value="P:ERAD pathway"/>
    <property type="evidence" value="ECO:0007669"/>
    <property type="project" value="TreeGrafter"/>
</dbReference>
<keyword evidence="7 9" id="KW-0143">Chaperone</keyword>
<evidence type="ECO:0000256" key="2">
    <source>
        <dbReference type="ARBA" id="ARBA00010983"/>
    </source>
</evidence>
<comment type="similarity">
    <text evidence="2 9">Belongs to the calreticulin family.</text>
</comment>
<keyword evidence="3 9" id="KW-0812">Transmembrane</keyword>
<dbReference type="Gene3D" id="2.60.120.200">
    <property type="match status" value="1"/>
</dbReference>
<feature type="disulfide bond" evidence="8">
    <location>
        <begin position="148"/>
        <end position="182"/>
    </location>
</feature>
<dbReference type="GO" id="GO:0006457">
    <property type="term" value="P:protein folding"/>
    <property type="evidence" value="ECO:0007669"/>
    <property type="project" value="InterPro"/>
</dbReference>
<keyword evidence="12" id="KW-1185">Reference proteome</keyword>
<evidence type="ECO:0000256" key="1">
    <source>
        <dbReference type="ARBA" id="ARBA00004115"/>
    </source>
</evidence>
<keyword evidence="8" id="KW-1015">Disulfide bond</keyword>
<comment type="subcellular location">
    <subcellularLocation>
        <location evidence="1">Endoplasmic reticulum membrane</location>
        <topology evidence="1">Single-pass type I membrane protein</topology>
    </subcellularLocation>
</comment>
<reference evidence="11" key="1">
    <citation type="journal article" date="2020" name="Stud. Mycol.">
        <title>101 Dothideomycetes genomes: a test case for predicting lifestyles and emergence of pathogens.</title>
        <authorList>
            <person name="Haridas S."/>
            <person name="Albert R."/>
            <person name="Binder M."/>
            <person name="Bloem J."/>
            <person name="Labutti K."/>
            <person name="Salamov A."/>
            <person name="Andreopoulos B."/>
            <person name="Baker S."/>
            <person name="Barry K."/>
            <person name="Bills G."/>
            <person name="Bluhm B."/>
            <person name="Cannon C."/>
            <person name="Castanera R."/>
            <person name="Culley D."/>
            <person name="Daum C."/>
            <person name="Ezra D."/>
            <person name="Gonzalez J."/>
            <person name="Henrissat B."/>
            <person name="Kuo A."/>
            <person name="Liang C."/>
            <person name="Lipzen A."/>
            <person name="Lutzoni F."/>
            <person name="Magnuson J."/>
            <person name="Mondo S."/>
            <person name="Nolan M."/>
            <person name="Ohm R."/>
            <person name="Pangilinan J."/>
            <person name="Park H.-J."/>
            <person name="Ramirez L."/>
            <person name="Alfaro M."/>
            <person name="Sun H."/>
            <person name="Tritt A."/>
            <person name="Yoshinaga Y."/>
            <person name="Zwiers L.-H."/>
            <person name="Turgeon B."/>
            <person name="Goodwin S."/>
            <person name="Spatafora J."/>
            <person name="Crous P."/>
            <person name="Grigoriev I."/>
        </authorList>
    </citation>
    <scope>NUCLEOTIDE SEQUENCE</scope>
    <source>
        <strain evidence="11">CBS 121167</strain>
    </source>
</reference>
<dbReference type="RefSeq" id="XP_033402627.1">
    <property type="nucleotide sequence ID" value="XM_033538634.1"/>
</dbReference>
<feature type="compositionally biased region" description="Basic and acidic residues" evidence="10">
    <location>
        <begin position="533"/>
        <end position="554"/>
    </location>
</feature>
<sequence>MRAAYLTTAILSAAAVRANPADDLEDVASTVSSAVESASSSAVSKPTFTPTNLKAPFLEQFTDDWESRWQASHAKKDDKSTEEEWAYVGTWSVEEPTVLKGIDGDKGLVIKDKAAHHAISSKFEKPIDNKDNTLVVQYEVKLQDGLECGGAYMKLLQDNKALHQEEFSNASPYVIMFGPDKCGATNKVHFIFKHKNPKTGEYEEKHLKSPPTARITKASTLYTLIVKPDQTYEIKIDGKSVKSGSILEDFNPPVNPPEEVDDPNDKKPEDWVDEARIPDPEASKPEDWDEDAPFEIIDEEAEKPADWLDDEPTSVPDPEAEKPEDWDDEEDGDWVAPTVPNPKCDEVSGCGEWKRPTKKNPAFKGKWTAPMVDNPAYKGVWKPQKIANPDYFEDKTPSNLEPMGAIGFEIWTMQKDILFDNIYIGHSIEDAEALQKESFDVKKAVETAEEEANKPKKEDKPKSALDITFAEDPVTYVREKSALFFSIAKHDPIQAAKFVPEVAGTLGVLVATLLALIIGAVVGGGAKAAPSKEQAKKTADKAKAAATDAKDKAAEAVSTGAEKTKEEANKRSTRSSAQ</sequence>
<dbReference type="FunFam" id="2.60.120.200:FF:000011">
    <property type="entry name" value="Probable calnexin"/>
    <property type="match status" value="1"/>
</dbReference>
<keyword evidence="6 9" id="KW-0472">Membrane</keyword>
<dbReference type="GO" id="GO:0051082">
    <property type="term" value="F:unfolded protein binding"/>
    <property type="evidence" value="ECO:0007669"/>
    <property type="project" value="InterPro"/>
</dbReference>
<evidence type="ECO:0000256" key="4">
    <source>
        <dbReference type="ARBA" id="ARBA00022824"/>
    </source>
</evidence>
<accession>A0A6A6BS45</accession>
<keyword evidence="4 9" id="KW-0256">Endoplasmic reticulum</keyword>
<keyword evidence="5 9" id="KW-1133">Transmembrane helix</keyword>
<dbReference type="InterPro" id="IPR018124">
    <property type="entry name" value="Calret/calnex_CS"/>
</dbReference>
<dbReference type="EMBL" id="ML995475">
    <property type="protein sequence ID" value="KAF2146919.1"/>
    <property type="molecule type" value="Genomic_DNA"/>
</dbReference>
<evidence type="ECO:0000313" key="12">
    <source>
        <dbReference type="Proteomes" id="UP000799438"/>
    </source>
</evidence>
<dbReference type="Gene3D" id="2.10.250.10">
    <property type="entry name" value="Calreticulin/calnexin, P domain"/>
    <property type="match status" value="1"/>
</dbReference>
<dbReference type="GO" id="GO:0005509">
    <property type="term" value="F:calcium ion binding"/>
    <property type="evidence" value="ECO:0007669"/>
    <property type="project" value="InterPro"/>
</dbReference>
<dbReference type="InterPro" id="IPR009033">
    <property type="entry name" value="Calreticulin/calnexin_P_dom_sf"/>
</dbReference>
<evidence type="ECO:0008006" key="13">
    <source>
        <dbReference type="Google" id="ProtNLM"/>
    </source>
</evidence>
<feature type="compositionally biased region" description="Acidic residues" evidence="10">
    <location>
        <begin position="287"/>
        <end position="312"/>
    </location>
</feature>
<evidence type="ECO:0000256" key="3">
    <source>
        <dbReference type="ARBA" id="ARBA00022692"/>
    </source>
</evidence>
<dbReference type="PANTHER" id="PTHR11073:SF1">
    <property type="entry name" value="CALNEXIN 14D-RELATED"/>
    <property type="match status" value="1"/>
</dbReference>
<evidence type="ECO:0000256" key="8">
    <source>
        <dbReference type="PIRSR" id="PIRSR601580-3"/>
    </source>
</evidence>
<dbReference type="Proteomes" id="UP000799438">
    <property type="component" value="Unassembled WGS sequence"/>
</dbReference>
<dbReference type="InterPro" id="IPR013320">
    <property type="entry name" value="ConA-like_dom_sf"/>
</dbReference>
<feature type="transmembrane region" description="Helical" evidence="9">
    <location>
        <begin position="502"/>
        <end position="526"/>
    </location>
</feature>
<feature type="region of interest" description="Disordered" evidence="10">
    <location>
        <begin position="244"/>
        <end position="343"/>
    </location>
</feature>
<dbReference type="PANTHER" id="PTHR11073">
    <property type="entry name" value="CALRETICULIN AND CALNEXIN"/>
    <property type="match status" value="1"/>
</dbReference>
<proteinExistence type="inferred from homology"/>
<gene>
    <name evidence="11" type="ORF">K452DRAFT_263151</name>
</gene>
<dbReference type="GeneID" id="54296130"/>
<name>A0A6A6BS45_9PEZI</name>
<dbReference type="PROSITE" id="PS00804">
    <property type="entry name" value="CALRETICULIN_2"/>
    <property type="match status" value="1"/>
</dbReference>
<evidence type="ECO:0000256" key="7">
    <source>
        <dbReference type="ARBA" id="ARBA00023186"/>
    </source>
</evidence>
<dbReference type="OrthoDB" id="1938156at2759"/>
<dbReference type="GO" id="GO:0005789">
    <property type="term" value="C:endoplasmic reticulum membrane"/>
    <property type="evidence" value="ECO:0007669"/>
    <property type="project" value="UniProtKB-SubCell"/>
</dbReference>